<keyword evidence="2" id="KW-1185">Reference proteome</keyword>
<protein>
    <submittedName>
        <fullName evidence="1">Uncharacterized protein</fullName>
    </submittedName>
</protein>
<accession>A0A0C2ZDH7</accession>
<dbReference type="AlphaFoldDB" id="A0A0C2ZDH7"/>
<dbReference type="InParanoid" id="A0A0C2ZDH7"/>
<dbReference type="Proteomes" id="UP000053989">
    <property type="component" value="Unassembled WGS sequence"/>
</dbReference>
<proteinExistence type="predicted"/>
<sequence>MRKHGLKWSYTLLSNNELDLLVRTFKRHKLESGFCYLLGHLWRQGIRVQHKRIWQSLRHVDRLGQRLQERCVIQCRVYRIKRSNALWHIDRHHKLI</sequence>
<organism evidence="1 2">
    <name type="scientific">Scleroderma citrinum Foug A</name>
    <dbReference type="NCBI Taxonomy" id="1036808"/>
    <lineage>
        <taxon>Eukaryota</taxon>
        <taxon>Fungi</taxon>
        <taxon>Dikarya</taxon>
        <taxon>Basidiomycota</taxon>
        <taxon>Agaricomycotina</taxon>
        <taxon>Agaricomycetes</taxon>
        <taxon>Agaricomycetidae</taxon>
        <taxon>Boletales</taxon>
        <taxon>Sclerodermatineae</taxon>
        <taxon>Sclerodermataceae</taxon>
        <taxon>Scleroderma</taxon>
    </lineage>
</organism>
<evidence type="ECO:0000313" key="1">
    <source>
        <dbReference type="EMBL" id="KIM59843.1"/>
    </source>
</evidence>
<reference evidence="1 2" key="1">
    <citation type="submission" date="2014-04" db="EMBL/GenBank/DDBJ databases">
        <authorList>
            <consortium name="DOE Joint Genome Institute"/>
            <person name="Kuo A."/>
            <person name="Kohler A."/>
            <person name="Nagy L.G."/>
            <person name="Floudas D."/>
            <person name="Copeland A."/>
            <person name="Barry K.W."/>
            <person name="Cichocki N."/>
            <person name="Veneault-Fourrey C."/>
            <person name="LaButti K."/>
            <person name="Lindquist E.A."/>
            <person name="Lipzen A."/>
            <person name="Lundell T."/>
            <person name="Morin E."/>
            <person name="Murat C."/>
            <person name="Sun H."/>
            <person name="Tunlid A."/>
            <person name="Henrissat B."/>
            <person name="Grigoriev I.V."/>
            <person name="Hibbett D.S."/>
            <person name="Martin F."/>
            <person name="Nordberg H.P."/>
            <person name="Cantor M.N."/>
            <person name="Hua S.X."/>
        </authorList>
    </citation>
    <scope>NUCLEOTIDE SEQUENCE [LARGE SCALE GENOMIC DNA]</scope>
    <source>
        <strain evidence="1 2">Foug A</strain>
    </source>
</reference>
<dbReference type="HOGENOM" id="CLU_163074_0_0_1"/>
<dbReference type="STRING" id="1036808.A0A0C2ZDH7"/>
<reference evidence="2" key="2">
    <citation type="submission" date="2015-01" db="EMBL/GenBank/DDBJ databases">
        <title>Evolutionary Origins and Diversification of the Mycorrhizal Mutualists.</title>
        <authorList>
            <consortium name="DOE Joint Genome Institute"/>
            <consortium name="Mycorrhizal Genomics Consortium"/>
            <person name="Kohler A."/>
            <person name="Kuo A."/>
            <person name="Nagy L.G."/>
            <person name="Floudas D."/>
            <person name="Copeland A."/>
            <person name="Barry K.W."/>
            <person name="Cichocki N."/>
            <person name="Veneault-Fourrey C."/>
            <person name="LaButti K."/>
            <person name="Lindquist E.A."/>
            <person name="Lipzen A."/>
            <person name="Lundell T."/>
            <person name="Morin E."/>
            <person name="Murat C."/>
            <person name="Riley R."/>
            <person name="Ohm R."/>
            <person name="Sun H."/>
            <person name="Tunlid A."/>
            <person name="Henrissat B."/>
            <person name="Grigoriev I.V."/>
            <person name="Hibbett D.S."/>
            <person name="Martin F."/>
        </authorList>
    </citation>
    <scope>NUCLEOTIDE SEQUENCE [LARGE SCALE GENOMIC DNA]</scope>
    <source>
        <strain evidence="2">Foug A</strain>
    </source>
</reference>
<gene>
    <name evidence="1" type="ORF">SCLCIDRAFT_125508</name>
</gene>
<dbReference type="OrthoDB" id="2686689at2759"/>
<dbReference type="EMBL" id="KN822069">
    <property type="protein sequence ID" value="KIM59843.1"/>
    <property type="molecule type" value="Genomic_DNA"/>
</dbReference>
<evidence type="ECO:0000313" key="2">
    <source>
        <dbReference type="Proteomes" id="UP000053989"/>
    </source>
</evidence>
<name>A0A0C2ZDH7_9AGAM</name>